<dbReference type="SMART" id="SM01049">
    <property type="entry name" value="Cache_2"/>
    <property type="match status" value="1"/>
</dbReference>
<dbReference type="Proteomes" id="UP000225379">
    <property type="component" value="Unassembled WGS sequence"/>
</dbReference>
<name>A0A2B8BG88_9PROT</name>
<keyword evidence="5 11" id="KW-0472">Membrane</keyword>
<dbReference type="GO" id="GO:0007165">
    <property type="term" value="P:signal transduction"/>
    <property type="evidence" value="ECO:0007669"/>
    <property type="project" value="UniProtKB-KW"/>
</dbReference>
<feature type="compositionally biased region" description="Low complexity" evidence="10">
    <location>
        <begin position="316"/>
        <end position="337"/>
    </location>
</feature>
<evidence type="ECO:0000256" key="5">
    <source>
        <dbReference type="ARBA" id="ARBA00023136"/>
    </source>
</evidence>
<dbReference type="PRINTS" id="PR00260">
    <property type="entry name" value="CHEMTRNSDUCR"/>
</dbReference>
<dbReference type="Gene3D" id="3.30.450.20">
    <property type="entry name" value="PAS domain"/>
    <property type="match status" value="1"/>
</dbReference>
<dbReference type="InterPro" id="IPR004089">
    <property type="entry name" value="MCPsignal_dom"/>
</dbReference>
<comment type="subcellular location">
    <subcellularLocation>
        <location evidence="1">Cell membrane</location>
        <topology evidence="1">Multi-pass membrane protein</topology>
    </subcellularLocation>
</comment>
<dbReference type="Pfam" id="PF00015">
    <property type="entry name" value="MCPsignal"/>
    <property type="match status" value="1"/>
</dbReference>
<dbReference type="OrthoDB" id="8482111at2"/>
<dbReference type="RefSeq" id="WP_098736391.1">
    <property type="nucleotide sequence ID" value="NZ_PDKW01000040.1"/>
</dbReference>
<evidence type="ECO:0000256" key="10">
    <source>
        <dbReference type="SAM" id="MobiDB-lite"/>
    </source>
</evidence>
<evidence type="ECO:0000313" key="15">
    <source>
        <dbReference type="Proteomes" id="UP000225379"/>
    </source>
</evidence>
<dbReference type="EMBL" id="PDKW01000040">
    <property type="protein sequence ID" value="PGH56941.1"/>
    <property type="molecule type" value="Genomic_DNA"/>
</dbReference>
<evidence type="ECO:0000256" key="11">
    <source>
        <dbReference type="SAM" id="Phobius"/>
    </source>
</evidence>
<dbReference type="PROSITE" id="PS50885">
    <property type="entry name" value="HAMP"/>
    <property type="match status" value="1"/>
</dbReference>
<evidence type="ECO:0000256" key="2">
    <source>
        <dbReference type="ARBA" id="ARBA00022475"/>
    </source>
</evidence>
<dbReference type="PROSITE" id="PS50111">
    <property type="entry name" value="CHEMOTAXIS_TRANSDUC_2"/>
    <property type="match status" value="1"/>
</dbReference>
<feature type="transmembrane region" description="Helical" evidence="11">
    <location>
        <begin position="190"/>
        <end position="207"/>
    </location>
</feature>
<dbReference type="Pfam" id="PF17200">
    <property type="entry name" value="sCache_2"/>
    <property type="match status" value="1"/>
</dbReference>
<sequence>MKLKIGTRLMLLVFGVALLGTLAGATVHLTGTRTNLIEQRKAKVKEMVDAAASVIALYGEQEKSGKLPRAEAQERARDAVRAMRYGNGEYFFVYDYAGVSLVHGLRPQVEGKNLLNLKDPDGVPFNVQMTEAAKAGGGFVAFRHKRTDDADPTPKIAYAAGYQPWQWMVGTGVYTDDVDAEFRARIWRELGVSLLLLAISVGIGIWVSRGMSRPLLAIRDVLGRIGGGDLTAAVPHADRPDEIGDMARAVAGLATTLQGARDESQRADLERAARDLQRERLSVRAAEFARAMDEVVATLSTTTVALHERTAALTNDAASTTDEAHAAAGAAQGASDSVESAAQASEELRGSIAAISRQVESAAQTASRAVTETSNTTGIVTGLASAAEQIGAVVELINSIAGQTNLLALNATIEAARAGEAGKGFAVVASEVKSLATQTAKATEDIQSQVGAIRAATANAIGAIESIASLITNLSALNGEVASAVQQQEAATHQIFANARAAADNSRRVTSSVGSLSSTMTTTSERMRLVSTSVESVSEQSERLKDEVRRFVAEVNAA</sequence>
<dbReference type="GO" id="GO:0006935">
    <property type="term" value="P:chemotaxis"/>
    <property type="evidence" value="ECO:0007669"/>
    <property type="project" value="InterPro"/>
</dbReference>
<dbReference type="SUPFAM" id="SSF58104">
    <property type="entry name" value="Methyl-accepting chemotaxis protein (MCP) signaling domain"/>
    <property type="match status" value="1"/>
</dbReference>
<evidence type="ECO:0000259" key="12">
    <source>
        <dbReference type="PROSITE" id="PS50111"/>
    </source>
</evidence>
<feature type="domain" description="HAMP" evidence="13">
    <location>
        <begin position="209"/>
        <end position="262"/>
    </location>
</feature>
<keyword evidence="4 11" id="KW-1133">Transmembrane helix</keyword>
<keyword evidence="6 8" id="KW-0807">Transducer</keyword>
<comment type="similarity">
    <text evidence="7">Belongs to the methyl-accepting chemotaxis (MCP) protein family.</text>
</comment>
<proteinExistence type="inferred from homology"/>
<evidence type="ECO:0000256" key="6">
    <source>
        <dbReference type="ARBA" id="ARBA00023224"/>
    </source>
</evidence>
<reference evidence="15" key="1">
    <citation type="submission" date="2017-10" db="EMBL/GenBank/DDBJ databases">
        <authorList>
            <person name="Kravchenko I.K."/>
            <person name="Grouzdev D.S."/>
        </authorList>
    </citation>
    <scope>NUCLEOTIDE SEQUENCE [LARGE SCALE GENOMIC DNA]</scope>
    <source>
        <strain evidence="15">B2</strain>
    </source>
</reference>
<keyword evidence="9" id="KW-0175">Coiled coil</keyword>
<dbReference type="Pfam" id="PF00672">
    <property type="entry name" value="HAMP"/>
    <property type="match status" value="1"/>
</dbReference>
<keyword evidence="2" id="KW-1003">Cell membrane</keyword>
<keyword evidence="15" id="KW-1185">Reference proteome</keyword>
<evidence type="ECO:0000259" key="13">
    <source>
        <dbReference type="PROSITE" id="PS50885"/>
    </source>
</evidence>
<dbReference type="Gene3D" id="1.10.287.950">
    <property type="entry name" value="Methyl-accepting chemotaxis protein"/>
    <property type="match status" value="1"/>
</dbReference>
<gene>
    <name evidence="14" type="ORF">CRT60_10560</name>
</gene>
<evidence type="ECO:0000256" key="1">
    <source>
        <dbReference type="ARBA" id="ARBA00004651"/>
    </source>
</evidence>
<dbReference type="CDD" id="cd06225">
    <property type="entry name" value="HAMP"/>
    <property type="match status" value="1"/>
</dbReference>
<organism evidence="14 15">
    <name type="scientific">Azospirillum palustre</name>
    <dbReference type="NCBI Taxonomy" id="2044885"/>
    <lineage>
        <taxon>Bacteria</taxon>
        <taxon>Pseudomonadati</taxon>
        <taxon>Pseudomonadota</taxon>
        <taxon>Alphaproteobacteria</taxon>
        <taxon>Rhodospirillales</taxon>
        <taxon>Azospirillaceae</taxon>
        <taxon>Azospirillum</taxon>
    </lineage>
</organism>
<evidence type="ECO:0000313" key="14">
    <source>
        <dbReference type="EMBL" id="PGH56941.1"/>
    </source>
</evidence>
<dbReference type="SMART" id="SM00304">
    <property type="entry name" value="HAMP"/>
    <property type="match status" value="1"/>
</dbReference>
<feature type="domain" description="Methyl-accepting transducer" evidence="12">
    <location>
        <begin position="277"/>
        <end position="538"/>
    </location>
</feature>
<dbReference type="InterPro" id="IPR003660">
    <property type="entry name" value="HAMP_dom"/>
</dbReference>
<dbReference type="PANTHER" id="PTHR32089">
    <property type="entry name" value="METHYL-ACCEPTING CHEMOTAXIS PROTEIN MCPB"/>
    <property type="match status" value="1"/>
</dbReference>
<dbReference type="SMART" id="SM00283">
    <property type="entry name" value="MA"/>
    <property type="match status" value="1"/>
</dbReference>
<keyword evidence="3 11" id="KW-0812">Transmembrane</keyword>
<feature type="coiled-coil region" evidence="9">
    <location>
        <begin position="259"/>
        <end position="286"/>
    </location>
</feature>
<evidence type="ECO:0000256" key="7">
    <source>
        <dbReference type="ARBA" id="ARBA00029447"/>
    </source>
</evidence>
<dbReference type="GO" id="GO:0004888">
    <property type="term" value="F:transmembrane signaling receptor activity"/>
    <property type="evidence" value="ECO:0007669"/>
    <property type="project" value="InterPro"/>
</dbReference>
<dbReference type="AlphaFoldDB" id="A0A2B8BG88"/>
<dbReference type="PANTHER" id="PTHR32089:SF112">
    <property type="entry name" value="LYSOZYME-LIKE PROTEIN-RELATED"/>
    <property type="match status" value="1"/>
</dbReference>
<dbReference type="InterPro" id="IPR004090">
    <property type="entry name" value="Chemotax_Me-accpt_rcpt"/>
</dbReference>
<evidence type="ECO:0000256" key="8">
    <source>
        <dbReference type="PROSITE-ProRule" id="PRU00284"/>
    </source>
</evidence>
<evidence type="ECO:0000256" key="3">
    <source>
        <dbReference type="ARBA" id="ARBA00022692"/>
    </source>
</evidence>
<comment type="caution">
    <text evidence="14">The sequence shown here is derived from an EMBL/GenBank/DDBJ whole genome shotgun (WGS) entry which is preliminary data.</text>
</comment>
<dbReference type="InterPro" id="IPR033480">
    <property type="entry name" value="sCache_2"/>
</dbReference>
<evidence type="ECO:0000256" key="9">
    <source>
        <dbReference type="SAM" id="Coils"/>
    </source>
</evidence>
<dbReference type="Gene3D" id="1.10.8.500">
    <property type="entry name" value="HAMP domain in histidine kinase"/>
    <property type="match status" value="1"/>
</dbReference>
<feature type="region of interest" description="Disordered" evidence="10">
    <location>
        <begin position="316"/>
        <end position="342"/>
    </location>
</feature>
<dbReference type="GO" id="GO:0005886">
    <property type="term" value="C:plasma membrane"/>
    <property type="evidence" value="ECO:0007669"/>
    <property type="project" value="UniProtKB-SubCell"/>
</dbReference>
<evidence type="ECO:0000256" key="4">
    <source>
        <dbReference type="ARBA" id="ARBA00022989"/>
    </source>
</evidence>
<protein>
    <submittedName>
        <fullName evidence="14">Chemotaxis protein</fullName>
    </submittedName>
</protein>
<accession>A0A2B8BG88</accession>